<dbReference type="InterPro" id="IPR025984">
    <property type="entry name" value="DCTPP"/>
</dbReference>
<dbReference type="AlphaFoldDB" id="A0AA96L706"/>
<dbReference type="SUPFAM" id="SSF101386">
    <property type="entry name" value="all-alpha NTP pyrophosphatases"/>
    <property type="match status" value="1"/>
</dbReference>
<gene>
    <name evidence="3" type="ORF">RJG58_03885</name>
    <name evidence="4" type="ORF">RMP69_03885</name>
    <name evidence="1" type="ORF">RMQ65_04210</name>
    <name evidence="2" type="ORF">RMQ67_03885</name>
</gene>
<dbReference type="PIRSF" id="PIRSF029826">
    <property type="entry name" value="UCP029826_pph"/>
    <property type="match status" value="1"/>
</dbReference>
<name>A0AA96L706_9BACT</name>
<dbReference type="Pfam" id="PF12643">
    <property type="entry name" value="MazG-like"/>
    <property type="match status" value="1"/>
</dbReference>
<dbReference type="EMBL" id="CP135131">
    <property type="protein sequence ID" value="WNP40935.1"/>
    <property type="molecule type" value="Genomic_DNA"/>
</dbReference>
<dbReference type="GO" id="GO:0047429">
    <property type="term" value="F:nucleoside triphosphate diphosphatase activity"/>
    <property type="evidence" value="ECO:0007669"/>
    <property type="project" value="InterPro"/>
</dbReference>
<organism evidence="4">
    <name type="scientific">Arcobacter sp. AZ-2023</name>
    <dbReference type="NCBI Taxonomy" id="3074453"/>
    <lineage>
        <taxon>Bacteria</taxon>
        <taxon>Pseudomonadati</taxon>
        <taxon>Campylobacterota</taxon>
        <taxon>Epsilonproteobacteria</taxon>
        <taxon>Campylobacterales</taxon>
        <taxon>Arcobacteraceae</taxon>
        <taxon>Arcobacter</taxon>
    </lineage>
</organism>
<protein>
    <submittedName>
        <fullName evidence="4">Nucleotide pyrophosphohydrolase</fullName>
    </submittedName>
</protein>
<dbReference type="Gene3D" id="1.10.287.1080">
    <property type="entry name" value="MazG-like"/>
    <property type="match status" value="1"/>
</dbReference>
<evidence type="ECO:0000313" key="2">
    <source>
        <dbReference type="EMBL" id="WNL32693.1"/>
    </source>
</evidence>
<dbReference type="PANTHER" id="PTHR46523">
    <property type="entry name" value="DCTP PYROPHOSPHATASE 1"/>
    <property type="match status" value="1"/>
</dbReference>
<reference evidence="4" key="1">
    <citation type="submission" date="2023-09" db="EMBL/GenBank/DDBJ databases">
        <title>Arcobacter tbilisiensis sp. nov. isolated from chicken meat in Tbilisi, Georgia.</title>
        <authorList>
            <person name="Matthias R."/>
            <person name="Zautner A.E."/>
        </authorList>
    </citation>
    <scope>NUCLEOTIDE SEQUENCE</scope>
    <source>
        <strain evidence="3">LEO 101</strain>
        <strain evidence="1">LEO 49</strain>
        <strain evidence="4">LEO 50</strain>
        <strain evidence="2">LEO 53</strain>
    </source>
</reference>
<evidence type="ECO:0000313" key="4">
    <source>
        <dbReference type="EMBL" id="WNP40935.1"/>
    </source>
</evidence>
<evidence type="ECO:0000313" key="1">
    <source>
        <dbReference type="EMBL" id="WNL28569.1"/>
    </source>
</evidence>
<dbReference type="EMBL" id="CP134855">
    <property type="protein sequence ID" value="WNL32693.1"/>
    <property type="molecule type" value="Genomic_DNA"/>
</dbReference>
<dbReference type="CDD" id="cd11537">
    <property type="entry name" value="NTP-PPase_RS21-C6_like"/>
    <property type="match status" value="1"/>
</dbReference>
<dbReference type="InterPro" id="IPR052555">
    <property type="entry name" value="dCTP_Pyrophosphatase"/>
</dbReference>
<dbReference type="EMBL" id="CP134853">
    <property type="protein sequence ID" value="WNL28569.1"/>
    <property type="molecule type" value="Genomic_DNA"/>
</dbReference>
<sequence>MNLEILQSKLKQISDERDWNQFHSPKNLSMALAKESAELLEIFQWLTDEQSYNLDKKKHEHLKEEIADISIYLLRLCMKFDINLEEAIYDKLEKFEKKYPVEKSKGNAKKYNEFDK</sequence>
<dbReference type="PANTHER" id="PTHR46523:SF1">
    <property type="entry name" value="DCTP PYROPHOSPHATASE 1"/>
    <property type="match status" value="1"/>
</dbReference>
<dbReference type="GO" id="GO:0009143">
    <property type="term" value="P:nucleoside triphosphate catabolic process"/>
    <property type="evidence" value="ECO:0007669"/>
    <property type="project" value="InterPro"/>
</dbReference>
<proteinExistence type="predicted"/>
<evidence type="ECO:0000313" key="3">
    <source>
        <dbReference type="EMBL" id="WNP38843.1"/>
    </source>
</evidence>
<dbReference type="EMBL" id="CP135130">
    <property type="protein sequence ID" value="WNP38843.1"/>
    <property type="molecule type" value="Genomic_DNA"/>
</dbReference>
<accession>A0AA96L706</accession>